<protein>
    <recommendedName>
        <fullName evidence="3">DUF1398 domain-containing protein</fullName>
    </recommendedName>
</protein>
<dbReference type="RefSeq" id="WP_188688891.1">
    <property type="nucleotide sequence ID" value="NZ_BMLY01000001.1"/>
</dbReference>
<dbReference type="Proteomes" id="UP000621859">
    <property type="component" value="Unassembled WGS sequence"/>
</dbReference>
<comment type="caution">
    <text evidence="1">The sequence shown here is derived from an EMBL/GenBank/DDBJ whole genome shotgun (WGS) entry which is preliminary data.</text>
</comment>
<gene>
    <name evidence="1" type="ORF">GCM10010971_07080</name>
</gene>
<dbReference type="InterPro" id="IPR009833">
    <property type="entry name" value="DUF1398"/>
</dbReference>
<dbReference type="Pfam" id="PF07166">
    <property type="entry name" value="DUF1398"/>
    <property type="match status" value="1"/>
</dbReference>
<organism evidence="1 2">
    <name type="scientific">Silvimonas amylolytica</name>
    <dbReference type="NCBI Taxonomy" id="449663"/>
    <lineage>
        <taxon>Bacteria</taxon>
        <taxon>Pseudomonadati</taxon>
        <taxon>Pseudomonadota</taxon>
        <taxon>Betaproteobacteria</taxon>
        <taxon>Neisseriales</taxon>
        <taxon>Chitinibacteraceae</taxon>
        <taxon>Silvimonas</taxon>
    </lineage>
</organism>
<dbReference type="EMBL" id="BMLY01000001">
    <property type="protein sequence ID" value="GGP24889.1"/>
    <property type="molecule type" value="Genomic_DNA"/>
</dbReference>
<sequence length="133" mass="14485">MDGAVRQVIEQSNHDAFSGRVSFGAEIGSLMMVGVESYLVDYRTGTATYYMPDDQTCALSVVIPVMTIPRLFDKPALIKVIRNAQSGVIKYPDFVAQSMAAGCVGYIVWITGQQTTYLGRKGVAYTELFLGAN</sequence>
<proteinExistence type="predicted"/>
<accession>A0ABQ2PH06</accession>
<evidence type="ECO:0008006" key="3">
    <source>
        <dbReference type="Google" id="ProtNLM"/>
    </source>
</evidence>
<dbReference type="SUPFAM" id="SSF160419">
    <property type="entry name" value="YdfO-like"/>
    <property type="match status" value="1"/>
</dbReference>
<keyword evidence="2" id="KW-1185">Reference proteome</keyword>
<dbReference type="Gene3D" id="3.30.1810.10">
    <property type="entry name" value="YdfO-like"/>
    <property type="match status" value="1"/>
</dbReference>
<dbReference type="InterPro" id="IPR036696">
    <property type="entry name" value="YdfO-like_sf"/>
</dbReference>
<evidence type="ECO:0000313" key="2">
    <source>
        <dbReference type="Proteomes" id="UP000621859"/>
    </source>
</evidence>
<reference evidence="2" key="1">
    <citation type="journal article" date="2019" name="Int. J. Syst. Evol. Microbiol.">
        <title>The Global Catalogue of Microorganisms (GCM) 10K type strain sequencing project: providing services to taxonomists for standard genome sequencing and annotation.</title>
        <authorList>
            <consortium name="The Broad Institute Genomics Platform"/>
            <consortium name="The Broad Institute Genome Sequencing Center for Infectious Disease"/>
            <person name="Wu L."/>
            <person name="Ma J."/>
        </authorList>
    </citation>
    <scope>NUCLEOTIDE SEQUENCE [LARGE SCALE GENOMIC DNA]</scope>
    <source>
        <strain evidence="2">CGMCC 1.8860</strain>
    </source>
</reference>
<evidence type="ECO:0000313" key="1">
    <source>
        <dbReference type="EMBL" id="GGP24889.1"/>
    </source>
</evidence>
<name>A0ABQ2PH06_9NEIS</name>